<dbReference type="KEGG" id="cvn:111115393"/>
<organism evidence="3 4">
    <name type="scientific">Crassostrea virginica</name>
    <name type="common">Eastern oyster</name>
    <dbReference type="NCBI Taxonomy" id="6565"/>
    <lineage>
        <taxon>Eukaryota</taxon>
        <taxon>Metazoa</taxon>
        <taxon>Spiralia</taxon>
        <taxon>Lophotrochozoa</taxon>
        <taxon>Mollusca</taxon>
        <taxon>Bivalvia</taxon>
        <taxon>Autobranchia</taxon>
        <taxon>Pteriomorphia</taxon>
        <taxon>Ostreida</taxon>
        <taxon>Ostreoidea</taxon>
        <taxon>Ostreidae</taxon>
        <taxon>Crassostrea</taxon>
    </lineage>
</organism>
<dbReference type="SUPFAM" id="SSF47986">
    <property type="entry name" value="DEATH domain"/>
    <property type="match status" value="1"/>
</dbReference>
<dbReference type="CDD" id="cd01670">
    <property type="entry name" value="Death"/>
    <property type="match status" value="2"/>
</dbReference>
<evidence type="ECO:0000313" key="4">
    <source>
        <dbReference type="RefSeq" id="XP_022309818.1"/>
    </source>
</evidence>
<dbReference type="Pfam" id="PF16095">
    <property type="entry name" value="COR-A"/>
    <property type="match status" value="1"/>
</dbReference>
<dbReference type="Proteomes" id="UP000694844">
    <property type="component" value="Chromosome 9"/>
</dbReference>
<dbReference type="Gene3D" id="1.10.10.10">
    <property type="entry name" value="Winged helix-like DNA-binding domain superfamily/Winged helix DNA-binding domain"/>
    <property type="match status" value="1"/>
</dbReference>
<dbReference type="RefSeq" id="XP_022309818.1">
    <property type="nucleotide sequence ID" value="XM_022454110.1"/>
</dbReference>
<dbReference type="PROSITE" id="PS50017">
    <property type="entry name" value="DEATH_DOMAIN"/>
    <property type="match status" value="1"/>
</dbReference>
<dbReference type="Pfam" id="PF00531">
    <property type="entry name" value="Death"/>
    <property type="match status" value="1"/>
</dbReference>
<sequence length="1131" mass="132833">MEIIDICIGRLQREIEDLIKAALHHVLLQHIQANIVSHFAEQSACVKKAFNYQEIEILSRGNVQGRCLTRHLLYKLIKYTSSVGQPTQGWNNTPANTSVTCADDVVRLYQQPLITELTFSSYKTICRSIFLVVERLTCGHMINDIGILKTKLLYYLLTKCMNFEIQAVLVCLLLAKDGFISNENMDSLIVLFNDIRLSLSLNVIDADDFHTKQFTNENTKHFVSYIDGKISFASQNAMDSVFLVFLDLFENENFQFDLLSVNDEFLRKYCRTAGYRKKPGELCFSLSSCQTKLFVIHLDFRIIDHPTIEDEETHGIVCERYNIPPEVSRKGHEEIVTFLKHLQNGKQPFFHARGMVVGCAGTGKSSLLKRIQKKLTHVEPTETRAVEVHEHMFAINNGKLSVRQIRESMLDLGLEGDSTKRSSEQTISMLDFAGHCGYYACHQIYFNHRSFFILVMDLTKPLDIVVEDSGNEGTIFEGWTYKEFFLFWMKSIHTYSNENAPVILVWTHADKIENLTEKEKEDKMFNTFERISEILREENRDLLQHIDKTKCFLIGFPRRRFLLKDVDPYLESVEEIKKCVMETSMELEHWGMEIPTLWAIVERNIQKAKTSQKILFVQELWIQNDKMEKTVRMKDKSELIKILTFYHEVGEILYFPETGLKDFAILDIQWFVDAFKYIISDLKHANLDLENEIRVDKDYKTFVERGVLSHRLLKKMWESCSDKCFLRFQTELVTYMERLGLLTSITVFLKENHASYRVRLKWYVPCMNRKTFNLEEFGTYRAISSILCFEFTFLPNILFYKLIASCMESGWKILQDRSVKCLYQRVAVFYRFDCFIFLGICRNCIEVQIRNVDQQASGDQRSDIRSELEKNLRKLTKFFHKNLCFRIGYKCSRTKFCDANISEVIYEGRKGQYILCNLCPVSRKHRIYHDDLTWRYENEFPRNNRRTDHRDFELMLDMVASKVSSEIYMIAASLQLDHCEVDQITRDNQHSMQEKNFQILYHWRNKIRGNKAMLLKALSDADRQDVVEAIETFNRNHYKCPGVIGPDQQISMSDIRLVSSEIAHEYLRLARFLRLPQKKIERVKMDHWGNINECILRTLERLQNVTRQDLCDSLVYTSRMDITDKLIDSWL</sequence>
<keyword evidence="3" id="KW-1185">Reference proteome</keyword>
<dbReference type="Gene3D" id="3.40.50.300">
    <property type="entry name" value="P-loop containing nucleotide triphosphate hydrolases"/>
    <property type="match status" value="1"/>
</dbReference>
<dbReference type="InterPro" id="IPR036388">
    <property type="entry name" value="WH-like_DNA-bd_sf"/>
</dbReference>
<dbReference type="GO" id="GO:0007165">
    <property type="term" value="P:signal transduction"/>
    <property type="evidence" value="ECO:0007669"/>
    <property type="project" value="InterPro"/>
</dbReference>
<keyword evidence="1" id="KW-0677">Repeat</keyword>
<dbReference type="PANTHER" id="PTHR47679:SF2">
    <property type="entry name" value="C-TERMINAL OF ROC (COR) DOMAIN-CONTAINING PROTEIN"/>
    <property type="match status" value="1"/>
</dbReference>
<dbReference type="PANTHER" id="PTHR47679">
    <property type="entry name" value="PROTEIN TORNADO 1"/>
    <property type="match status" value="1"/>
</dbReference>
<dbReference type="InterPro" id="IPR032171">
    <property type="entry name" value="COR-A"/>
</dbReference>
<protein>
    <submittedName>
        <fullName evidence="4">Uncharacterized protein LOC111115393 isoform X1</fullName>
    </submittedName>
</protein>
<dbReference type="InterPro" id="IPR011029">
    <property type="entry name" value="DEATH-like_dom_sf"/>
</dbReference>
<dbReference type="SUPFAM" id="SSF52540">
    <property type="entry name" value="P-loop containing nucleoside triphosphate hydrolases"/>
    <property type="match status" value="1"/>
</dbReference>
<evidence type="ECO:0000256" key="1">
    <source>
        <dbReference type="ARBA" id="ARBA00022737"/>
    </source>
</evidence>
<accession>A0A8B8C2C2</accession>
<gene>
    <name evidence="4" type="primary">LOC111115393</name>
</gene>
<name>A0A8B8C2C2_CRAVI</name>
<dbReference type="OrthoDB" id="6109278at2759"/>
<evidence type="ECO:0000259" key="2">
    <source>
        <dbReference type="PROSITE" id="PS50017"/>
    </source>
</evidence>
<reference evidence="4" key="1">
    <citation type="submission" date="2025-08" db="UniProtKB">
        <authorList>
            <consortium name="RefSeq"/>
        </authorList>
    </citation>
    <scope>IDENTIFICATION</scope>
    <source>
        <tissue evidence="4">Whole sample</tissue>
    </source>
</reference>
<dbReference type="GeneID" id="111115393"/>
<proteinExistence type="predicted"/>
<evidence type="ECO:0000313" key="3">
    <source>
        <dbReference type="Proteomes" id="UP000694844"/>
    </source>
</evidence>
<dbReference type="Gene3D" id="1.10.533.10">
    <property type="entry name" value="Death Domain, Fas"/>
    <property type="match status" value="2"/>
</dbReference>
<dbReference type="InterPro" id="IPR000488">
    <property type="entry name" value="Death_dom"/>
</dbReference>
<dbReference type="AlphaFoldDB" id="A0A8B8C2C2"/>
<feature type="domain" description="Death" evidence="2">
    <location>
        <begin position="952"/>
        <end position="1034"/>
    </location>
</feature>
<dbReference type="InterPro" id="IPR027417">
    <property type="entry name" value="P-loop_NTPase"/>
</dbReference>